<feature type="coiled-coil region" evidence="12">
    <location>
        <begin position="224"/>
        <end position="258"/>
    </location>
</feature>
<dbReference type="InterPro" id="IPR005549">
    <property type="entry name" value="Kinetochore_Nuf2_N"/>
</dbReference>
<keyword evidence="8 12" id="KW-0175">Coiled coil</keyword>
<comment type="similarity">
    <text evidence="3">Belongs to the NUF2 family.</text>
</comment>
<keyword evidence="6" id="KW-0498">Mitosis</keyword>
<proteinExistence type="inferred from homology"/>
<feature type="domain" description="Nuf2 DHR10-like" evidence="14">
    <location>
        <begin position="275"/>
        <end position="402"/>
    </location>
</feature>
<dbReference type="Pfam" id="PF03800">
    <property type="entry name" value="Nuf2"/>
    <property type="match status" value="1"/>
</dbReference>
<evidence type="ECO:0000256" key="6">
    <source>
        <dbReference type="ARBA" id="ARBA00022776"/>
    </source>
</evidence>
<evidence type="ECO:0000259" key="13">
    <source>
        <dbReference type="Pfam" id="PF03800"/>
    </source>
</evidence>
<feature type="coiled-coil region" evidence="12">
    <location>
        <begin position="341"/>
        <end position="432"/>
    </location>
</feature>
<keyword evidence="7" id="KW-0995">Kinetochore</keyword>
<evidence type="ECO:0000256" key="5">
    <source>
        <dbReference type="ARBA" id="ARBA00022618"/>
    </source>
</evidence>
<gene>
    <name evidence="15" type="ORF">CVT26_009836</name>
</gene>
<organism evidence="15 16">
    <name type="scientific">Gymnopilus dilepis</name>
    <dbReference type="NCBI Taxonomy" id="231916"/>
    <lineage>
        <taxon>Eukaryota</taxon>
        <taxon>Fungi</taxon>
        <taxon>Dikarya</taxon>
        <taxon>Basidiomycota</taxon>
        <taxon>Agaricomycotina</taxon>
        <taxon>Agaricomycetes</taxon>
        <taxon>Agaricomycetidae</taxon>
        <taxon>Agaricales</taxon>
        <taxon>Agaricineae</taxon>
        <taxon>Hymenogastraceae</taxon>
        <taxon>Gymnopilus</taxon>
    </lineage>
</organism>
<reference evidence="15 16" key="1">
    <citation type="journal article" date="2018" name="Evol. Lett.">
        <title>Horizontal gene cluster transfer increased hallucinogenic mushroom diversity.</title>
        <authorList>
            <person name="Reynolds H.T."/>
            <person name="Vijayakumar V."/>
            <person name="Gluck-Thaler E."/>
            <person name="Korotkin H.B."/>
            <person name="Matheny P.B."/>
            <person name="Slot J.C."/>
        </authorList>
    </citation>
    <scope>NUCLEOTIDE SEQUENCE [LARGE SCALE GENOMIC DNA]</scope>
    <source>
        <strain evidence="15 16">SRW20</strain>
    </source>
</reference>
<evidence type="ECO:0000256" key="4">
    <source>
        <dbReference type="ARBA" id="ARBA00022454"/>
    </source>
</evidence>
<evidence type="ECO:0000256" key="3">
    <source>
        <dbReference type="ARBA" id="ARBA00005498"/>
    </source>
</evidence>
<evidence type="ECO:0000256" key="8">
    <source>
        <dbReference type="ARBA" id="ARBA00023054"/>
    </source>
</evidence>
<evidence type="ECO:0000256" key="1">
    <source>
        <dbReference type="ARBA" id="ARBA00004123"/>
    </source>
</evidence>
<keyword evidence="16" id="KW-1185">Reference proteome</keyword>
<comment type="caution">
    <text evidence="15">The sequence shown here is derived from an EMBL/GenBank/DDBJ whole genome shotgun (WGS) entry which is preliminary data.</text>
</comment>
<dbReference type="GO" id="GO:0005634">
    <property type="term" value="C:nucleus"/>
    <property type="evidence" value="ECO:0007669"/>
    <property type="project" value="UniProtKB-SubCell"/>
</dbReference>
<dbReference type="EMBL" id="NHYE01005619">
    <property type="protein sequence ID" value="PPQ66896.1"/>
    <property type="molecule type" value="Genomic_DNA"/>
</dbReference>
<dbReference type="InParanoid" id="A0A409VL05"/>
<dbReference type="OrthoDB" id="8194677at2759"/>
<evidence type="ECO:0000256" key="9">
    <source>
        <dbReference type="ARBA" id="ARBA00023242"/>
    </source>
</evidence>
<keyword evidence="10" id="KW-0131">Cell cycle</keyword>
<evidence type="ECO:0000256" key="2">
    <source>
        <dbReference type="ARBA" id="ARBA00004629"/>
    </source>
</evidence>
<keyword evidence="4" id="KW-0158">Chromosome</keyword>
<comment type="subcellular location">
    <subcellularLocation>
        <location evidence="2">Chromosome</location>
        <location evidence="2">Centromere</location>
        <location evidence="2">Kinetochore</location>
    </subcellularLocation>
    <subcellularLocation>
        <location evidence="1">Nucleus</location>
    </subcellularLocation>
</comment>
<evidence type="ECO:0000256" key="12">
    <source>
        <dbReference type="SAM" id="Coils"/>
    </source>
</evidence>
<protein>
    <submittedName>
        <fullName evidence="15">Uncharacterized protein</fullName>
    </submittedName>
</protein>
<dbReference type="GO" id="GO:0051301">
    <property type="term" value="P:cell division"/>
    <property type="evidence" value="ECO:0007669"/>
    <property type="project" value="UniProtKB-KW"/>
</dbReference>
<dbReference type="Proteomes" id="UP000284706">
    <property type="component" value="Unassembled WGS sequence"/>
</dbReference>
<dbReference type="Gene3D" id="1.10.418.60">
    <property type="entry name" value="Ncd80 complex, Nuf2 subunit"/>
    <property type="match status" value="1"/>
</dbReference>
<evidence type="ECO:0000256" key="11">
    <source>
        <dbReference type="ARBA" id="ARBA00023328"/>
    </source>
</evidence>
<dbReference type="FunCoup" id="A0A409VL05">
    <property type="interactions" value="67"/>
</dbReference>
<sequence>MARGIFPQLNVKEVTDALAGWGFSVSPEQLHRPTPDFVESVYCACLQQATNLNHDTLRGPVHNALNASQVEDEIGSIRIRSSEQYHGLPPVIRYRLPIYSADRTYCSARVARAARVDDFSSRDLYNPERERTLVLISAFINFVKFGEQYCDEFIKGLRERSDALVIQRNNLADQIEDIQAKFDDLSARIAQDKPICEKLNQENTALTSTMFLTKDAQAKAVRDVEQFKADRTELVNRKEALNGEIKSLEEAITRTRGRIVQSPERIKKTITIMSHTAMEDKKTVAMHEAKARDLQAKVNALHNIEKVGSFFCGTCDVRGCIEQIQTIDREARSLDVSQKSLRELRDLLNERIIERNELQLRQKVAIFRVEEQFSNAKTKFERAQRLMEDKKQASQNTLERLQKEYEDMVEQRRENDKQIEEVRDEVNRIETKVLLCLMS</sequence>
<keyword evidence="9" id="KW-0539">Nucleus</keyword>
<accession>A0A409VL05</accession>
<keyword evidence="5" id="KW-0132">Cell division</keyword>
<evidence type="ECO:0000313" key="15">
    <source>
        <dbReference type="EMBL" id="PPQ66896.1"/>
    </source>
</evidence>
<dbReference type="GO" id="GO:0007052">
    <property type="term" value="P:mitotic spindle organization"/>
    <property type="evidence" value="ECO:0007669"/>
    <property type="project" value="TreeGrafter"/>
</dbReference>
<evidence type="ECO:0000256" key="10">
    <source>
        <dbReference type="ARBA" id="ARBA00023306"/>
    </source>
</evidence>
<feature type="domain" description="Kinetochore protein Nuf2 N-terminal" evidence="13">
    <location>
        <begin position="5"/>
        <end position="154"/>
    </location>
</feature>
<dbReference type="GO" id="GO:0045132">
    <property type="term" value="P:meiotic chromosome segregation"/>
    <property type="evidence" value="ECO:0007669"/>
    <property type="project" value="TreeGrafter"/>
</dbReference>
<evidence type="ECO:0000313" key="16">
    <source>
        <dbReference type="Proteomes" id="UP000284706"/>
    </source>
</evidence>
<evidence type="ECO:0000259" key="14">
    <source>
        <dbReference type="Pfam" id="PF18595"/>
    </source>
</evidence>
<dbReference type="InterPro" id="IPR038275">
    <property type="entry name" value="Nuf2_N_sf"/>
</dbReference>
<dbReference type="PANTHER" id="PTHR21650">
    <property type="entry name" value="MEMBRALIN/KINETOCHORE PROTEIN NUF2"/>
    <property type="match status" value="1"/>
</dbReference>
<dbReference type="Pfam" id="PF18595">
    <property type="entry name" value="Nuf2_DHR10-like"/>
    <property type="match status" value="1"/>
</dbReference>
<dbReference type="GO" id="GO:0031262">
    <property type="term" value="C:Ndc80 complex"/>
    <property type="evidence" value="ECO:0007669"/>
    <property type="project" value="InterPro"/>
</dbReference>
<dbReference type="PANTHER" id="PTHR21650:SF2">
    <property type="entry name" value="KINETOCHORE PROTEIN NUF2"/>
    <property type="match status" value="1"/>
</dbReference>
<dbReference type="GO" id="GO:0044877">
    <property type="term" value="F:protein-containing complex binding"/>
    <property type="evidence" value="ECO:0007669"/>
    <property type="project" value="TreeGrafter"/>
</dbReference>
<dbReference type="AlphaFoldDB" id="A0A409VL05"/>
<evidence type="ECO:0000256" key="7">
    <source>
        <dbReference type="ARBA" id="ARBA00022838"/>
    </source>
</evidence>
<dbReference type="GO" id="GO:0051383">
    <property type="term" value="P:kinetochore organization"/>
    <property type="evidence" value="ECO:0007669"/>
    <property type="project" value="TreeGrafter"/>
</dbReference>
<keyword evidence="11" id="KW-0137">Centromere</keyword>
<dbReference type="STRING" id="231916.A0A409VL05"/>
<dbReference type="InterPro" id="IPR041112">
    <property type="entry name" value="Nuf2_DHR10-like"/>
</dbReference>
<dbReference type="GO" id="GO:0051315">
    <property type="term" value="P:attachment of mitotic spindle microtubules to kinetochore"/>
    <property type="evidence" value="ECO:0007669"/>
    <property type="project" value="TreeGrafter"/>
</dbReference>
<name>A0A409VL05_9AGAR</name>